<reference evidence="3 4" key="1">
    <citation type="journal article" date="2018" name="Plant J.">
        <title>Genome sequences of Chlorella sorokiniana UTEX 1602 and Micractinium conductrix SAG 241.80: implications to maltose excretion by a green alga.</title>
        <authorList>
            <person name="Arriola M.B."/>
            <person name="Velmurugan N."/>
            <person name="Zhang Y."/>
            <person name="Plunkett M.H."/>
            <person name="Hondzo H."/>
            <person name="Barney B.M."/>
        </authorList>
    </citation>
    <scope>NUCLEOTIDE SEQUENCE [LARGE SCALE GENOMIC DNA]</scope>
    <source>
        <strain evidence="3 4">SAG 241.80</strain>
    </source>
</reference>
<feature type="region of interest" description="Disordered" evidence="1">
    <location>
        <begin position="554"/>
        <end position="589"/>
    </location>
</feature>
<dbReference type="GO" id="GO:0003676">
    <property type="term" value="F:nucleic acid binding"/>
    <property type="evidence" value="ECO:0007669"/>
    <property type="project" value="InterPro"/>
</dbReference>
<keyword evidence="4" id="KW-1185">Reference proteome</keyword>
<dbReference type="AlphaFoldDB" id="A0A2P6VB19"/>
<dbReference type="STRING" id="554055.A0A2P6VB19"/>
<protein>
    <submittedName>
        <fullName evidence="3">Carbohydrate-binding module family 20</fullName>
    </submittedName>
</protein>
<comment type="caution">
    <text evidence="3">The sequence shown here is derived from an EMBL/GenBank/DDBJ whole genome shotgun (WGS) entry which is preliminary data.</text>
</comment>
<dbReference type="EMBL" id="LHPF02000015">
    <property type="protein sequence ID" value="PSC71290.1"/>
    <property type="molecule type" value="Genomic_DNA"/>
</dbReference>
<dbReference type="PANTHER" id="PTHR15048:SF0">
    <property type="entry name" value="STARCH-BINDING DOMAIN-CONTAINING PROTEIN 1"/>
    <property type="match status" value="1"/>
</dbReference>
<sequence>MRQAIGQQRYVPPSRRGQAVSDSAELRELEGAAPARVSQVRLVVPQGVICDLTACPLDIEPVQRDGGDAAARQGAAPGSGPSIPGTAFTIYHPDRLPSELLHWFGATFPDAAARLEFPSSLSKAERARWHHAADRVRLHGQSVGVGDGRYLTIGTVPGSSGGGGSDSGRTQLSQEQAEYAKRVYDAAQMEGGKHWERSRGEIEALVASGKPLPVDLQALVDKRLRGDEVVQLLKGGRPSEALALLAEDARLAWVKDAGSGGYPIHLAAWKGYDSVALYLASLPNVLEQRDGRRETALARAHDSKREHNKLQDMRAVLHQPLGARRALPGPPAFAGRAAAPRRASRSDNAVRCFSNAQGIEVCFMLPYRCKFGQRLCVIGASDNLGAWDVSKAIPMEWTDGDVWMVNMQIPAEGGVALEYKYVVRTEPDMEAVRWKEGGNFLLRLPNQGRLRVRDTWDESCREVEIETQTTLPDGTVRRRRKKVDEEAELQTAISKAADKAMSQLDAAVSRSMDLLGSTPDPAAPELLAADRLVAAAAKRATTMNRALDAAKEVKLLPGKGSSGSGKSAGGAPRRRRAVANRTDGNGAAQ</sequence>
<evidence type="ECO:0000256" key="1">
    <source>
        <dbReference type="SAM" id="MobiDB-lite"/>
    </source>
</evidence>
<dbReference type="InterPro" id="IPR002044">
    <property type="entry name" value="CBM20"/>
</dbReference>
<feature type="region of interest" description="Disordered" evidence="1">
    <location>
        <begin position="156"/>
        <end position="175"/>
    </location>
</feature>
<organism evidence="3 4">
    <name type="scientific">Micractinium conductrix</name>
    <dbReference type="NCBI Taxonomy" id="554055"/>
    <lineage>
        <taxon>Eukaryota</taxon>
        <taxon>Viridiplantae</taxon>
        <taxon>Chlorophyta</taxon>
        <taxon>core chlorophytes</taxon>
        <taxon>Trebouxiophyceae</taxon>
        <taxon>Chlorellales</taxon>
        <taxon>Chlorellaceae</taxon>
        <taxon>Chlorella clade</taxon>
        <taxon>Micractinium</taxon>
    </lineage>
</organism>
<dbReference type="PANTHER" id="PTHR15048">
    <property type="entry name" value="STARCH-BINDING DOMAIN-CONTAINING PROTEIN 1"/>
    <property type="match status" value="1"/>
</dbReference>
<evidence type="ECO:0000313" key="4">
    <source>
        <dbReference type="Proteomes" id="UP000239649"/>
    </source>
</evidence>
<accession>A0A2P6VB19</accession>
<dbReference type="SMART" id="SM01065">
    <property type="entry name" value="CBM_2"/>
    <property type="match status" value="1"/>
</dbReference>
<evidence type="ECO:0000259" key="2">
    <source>
        <dbReference type="PROSITE" id="PS51166"/>
    </source>
</evidence>
<dbReference type="Pfam" id="PF00686">
    <property type="entry name" value="CBM_20"/>
    <property type="match status" value="1"/>
</dbReference>
<dbReference type="InterPro" id="IPR013784">
    <property type="entry name" value="Carb-bd-like_fold"/>
</dbReference>
<dbReference type="InterPro" id="IPR036867">
    <property type="entry name" value="R3H_dom_sf"/>
</dbReference>
<dbReference type="GO" id="GO:0016020">
    <property type="term" value="C:membrane"/>
    <property type="evidence" value="ECO:0007669"/>
    <property type="project" value="TreeGrafter"/>
</dbReference>
<dbReference type="CDD" id="cd05467">
    <property type="entry name" value="CBM20"/>
    <property type="match status" value="1"/>
</dbReference>
<dbReference type="SUPFAM" id="SSF49452">
    <property type="entry name" value="Starch-binding domain-like"/>
    <property type="match status" value="1"/>
</dbReference>
<dbReference type="Gene3D" id="3.30.1370.50">
    <property type="entry name" value="R3H-like domain"/>
    <property type="match status" value="1"/>
</dbReference>
<evidence type="ECO:0000313" key="3">
    <source>
        <dbReference type="EMBL" id="PSC71290.1"/>
    </source>
</evidence>
<dbReference type="InterPro" id="IPR013783">
    <property type="entry name" value="Ig-like_fold"/>
</dbReference>
<name>A0A2P6VB19_9CHLO</name>
<dbReference type="OrthoDB" id="508406at2759"/>
<gene>
    <name evidence="3" type="ORF">C2E20_5346</name>
</gene>
<dbReference type="Proteomes" id="UP000239649">
    <property type="component" value="Unassembled WGS sequence"/>
</dbReference>
<dbReference type="GO" id="GO:2001070">
    <property type="term" value="F:starch binding"/>
    <property type="evidence" value="ECO:0007669"/>
    <property type="project" value="InterPro"/>
</dbReference>
<feature type="domain" description="CBM20" evidence="2">
    <location>
        <begin position="353"/>
        <end position="458"/>
    </location>
</feature>
<dbReference type="PROSITE" id="PS51166">
    <property type="entry name" value="CBM20"/>
    <property type="match status" value="1"/>
</dbReference>
<dbReference type="Gene3D" id="2.60.40.10">
    <property type="entry name" value="Immunoglobulins"/>
    <property type="match status" value="1"/>
</dbReference>
<proteinExistence type="predicted"/>